<dbReference type="CDD" id="cd01450">
    <property type="entry name" value="vWFA_subfamily_ECM"/>
    <property type="match status" value="1"/>
</dbReference>
<evidence type="ECO:0000256" key="1">
    <source>
        <dbReference type="ARBA" id="ARBA00005607"/>
    </source>
</evidence>
<dbReference type="GO" id="GO:0032991">
    <property type="term" value="C:protein-containing complex"/>
    <property type="evidence" value="ECO:0007669"/>
    <property type="project" value="UniProtKB-ARBA"/>
</dbReference>
<dbReference type="InterPro" id="IPR048696">
    <property type="entry name" value="SHQ1-like_CS"/>
</dbReference>
<dbReference type="Pfam" id="PF04925">
    <property type="entry name" value="SHQ1"/>
    <property type="match status" value="1"/>
</dbReference>
<dbReference type="Proteomes" id="UP001258017">
    <property type="component" value="Unassembled WGS sequence"/>
</dbReference>
<reference evidence="6" key="2">
    <citation type="journal article" date="2023" name="Commun. Biol.">
        <title>Intrasexual cuticular hydrocarbon dimorphism in a wasp sheds light on hydrocarbon biosynthesis genes in Hymenoptera.</title>
        <authorList>
            <person name="Moris V.C."/>
            <person name="Podsiadlowski L."/>
            <person name="Martin S."/>
            <person name="Oeyen J.P."/>
            <person name="Donath A."/>
            <person name="Petersen M."/>
            <person name="Wilbrandt J."/>
            <person name="Misof B."/>
            <person name="Liedtke D."/>
            <person name="Thamm M."/>
            <person name="Scheiner R."/>
            <person name="Schmitt T."/>
            <person name="Niehuis O."/>
        </authorList>
    </citation>
    <scope>NUCLEOTIDE SEQUENCE</scope>
    <source>
        <strain evidence="6">GBR_01_08_01A</strain>
    </source>
</reference>
<feature type="domain" description="VWFA" evidence="4">
    <location>
        <begin position="571"/>
        <end position="752"/>
    </location>
</feature>
<comment type="caution">
    <text evidence="6">The sequence shown here is derived from an EMBL/GenBank/DDBJ whole genome shotgun (WGS) entry which is preliminary data.</text>
</comment>
<dbReference type="Gene3D" id="2.10.50.10">
    <property type="entry name" value="Tumor Necrosis Factor Receptor, subunit A, domain 2"/>
    <property type="match status" value="1"/>
</dbReference>
<dbReference type="PANTHER" id="PTHR12967">
    <property type="entry name" value="PROTEIN SHQ1 HOMOLOG"/>
    <property type="match status" value="1"/>
</dbReference>
<evidence type="ECO:0000313" key="6">
    <source>
        <dbReference type="EMBL" id="KAK2576675.1"/>
    </source>
</evidence>
<dbReference type="InterPro" id="IPR039742">
    <property type="entry name" value="Shq1"/>
</dbReference>
<evidence type="ECO:0000313" key="7">
    <source>
        <dbReference type="Proteomes" id="UP001258017"/>
    </source>
</evidence>
<dbReference type="GO" id="GO:0000493">
    <property type="term" value="P:box H/ACA snoRNP assembly"/>
    <property type="evidence" value="ECO:0007669"/>
    <property type="project" value="InterPro"/>
</dbReference>
<dbReference type="Gene3D" id="2.60.40.790">
    <property type="match status" value="1"/>
</dbReference>
<dbReference type="SUPFAM" id="SSF53300">
    <property type="entry name" value="vWA-like"/>
    <property type="match status" value="1"/>
</dbReference>
<evidence type="ECO:0000259" key="5">
    <source>
        <dbReference type="PROSITE" id="PS51203"/>
    </source>
</evidence>
<dbReference type="GO" id="GO:0005654">
    <property type="term" value="C:nucleoplasm"/>
    <property type="evidence" value="ECO:0007669"/>
    <property type="project" value="TreeGrafter"/>
</dbReference>
<feature type="domain" description="CS" evidence="5">
    <location>
        <begin position="1"/>
        <end position="89"/>
    </location>
</feature>
<feature type="compositionally biased region" description="Acidic residues" evidence="3">
    <location>
        <begin position="126"/>
        <end position="138"/>
    </location>
</feature>
<dbReference type="InterPro" id="IPR007052">
    <property type="entry name" value="CS_dom"/>
</dbReference>
<dbReference type="InterPro" id="IPR007009">
    <property type="entry name" value="Shq1_C"/>
</dbReference>
<dbReference type="InterPro" id="IPR008978">
    <property type="entry name" value="HSP20-like_chaperone"/>
</dbReference>
<keyword evidence="7" id="KW-1185">Reference proteome</keyword>
<dbReference type="Pfam" id="PF00092">
    <property type="entry name" value="VWA"/>
    <property type="match status" value="1"/>
</dbReference>
<dbReference type="Pfam" id="PF21413">
    <property type="entry name" value="SHQ1-like_CS"/>
    <property type="match status" value="1"/>
</dbReference>
<proteinExistence type="inferred from homology"/>
<dbReference type="AlphaFoldDB" id="A0AAD9RBJ3"/>
<sequence>MLTPRFEITQTDSEVTIIVHAPYANIKDVEVYVEGNDFRFYATPYYLRLKLPGEIEENDASSGSYDCEKGDFTLKFSKVNKGEFFSNLDMITSLLAPPKKKTTIVPNIEVIGNPANSEKIDKSSDEENGEQNDTEQSDEWFIPQSVPSENIILPIDSPKYGFANKISGALMAFEPAWIKEIIDLPMPDQIPEKERKALREKKEFEDFDEDHYMADLMEPECVEPYISYKLEWYTLKKEDITLDKDEVDLLKELPNKEYLLNDEEIQLLLCSLVDILYSSCYNHRTTLGDNTVESGWTINKLSSTLCWFQSFSNMNEVINSCIRRSLCYPILRNWDLSMKVFEDVKQVIKLGKKYIIKRFCDIHSLFNNSYEPRYLLNQLYIKDYLIWLQHIPDSLIESLYPILEDIHPNKEDVKLELVELEEAAYSVQKEGLVIKNTVHDIIGHVQNLSIHAAPSDKSSESSSSTDSSDTDSDSESDSSSSTSSNSSLDSDDLTKCSNVSEFQLKDSFKTRAADEIDLTTRNYGKEESNKDQYLYQYLETANKVLRRKADLLSHLLKIHIDRLRNETDEVELVFLVDASGSIGLHNFRSELNFVKKLLAEFTVEPLTTRVAIVTFGGKRNINRNVDQISKIRKDNHKCYLLNKQLNNISYTGGGTYTRGALLEALAILERGRKTAKKVVFLITDGFSNGGDPRPVADLLKNAGVMIFTFGIRTGNVKELHDIASCPGYAYSYFLDSFSEFEALARRALHHDLKTGKYVPVEISSDCNILCRATERSNIKAKGTNCCDDIAICSCGVTTGHYACICPIGFFGSGLRGSCQPCPNGTYASGYASGDSTSVCIPCPDVNHITLKVPATTMEDCICAFGFTTDGRKCEGNRETSLYVGLISS</sequence>
<dbReference type="EMBL" id="JAIFRP010004405">
    <property type="protein sequence ID" value="KAK2576675.1"/>
    <property type="molecule type" value="Genomic_DNA"/>
</dbReference>
<comment type="similarity">
    <text evidence="1">Belongs to the SHQ1 family.</text>
</comment>
<dbReference type="GO" id="GO:0051082">
    <property type="term" value="F:unfolded protein binding"/>
    <property type="evidence" value="ECO:0007669"/>
    <property type="project" value="TreeGrafter"/>
</dbReference>
<feature type="region of interest" description="Disordered" evidence="3">
    <location>
        <begin position="452"/>
        <end position="493"/>
    </location>
</feature>
<accession>A0AAD9RBJ3</accession>
<evidence type="ECO:0000256" key="3">
    <source>
        <dbReference type="SAM" id="MobiDB-lite"/>
    </source>
</evidence>
<dbReference type="PROSITE" id="PS51203">
    <property type="entry name" value="CS"/>
    <property type="match status" value="1"/>
</dbReference>
<evidence type="ECO:0000259" key="4">
    <source>
        <dbReference type="PROSITE" id="PS50234"/>
    </source>
</evidence>
<dbReference type="SMART" id="SM01411">
    <property type="entry name" value="Ephrin_rec_like"/>
    <property type="match status" value="1"/>
</dbReference>
<dbReference type="SMART" id="SM00327">
    <property type="entry name" value="VWA"/>
    <property type="match status" value="1"/>
</dbReference>
<dbReference type="Gene3D" id="3.40.50.410">
    <property type="entry name" value="von Willebrand factor, type A domain"/>
    <property type="match status" value="1"/>
</dbReference>
<dbReference type="PROSITE" id="PS50234">
    <property type="entry name" value="VWFA"/>
    <property type="match status" value="1"/>
</dbReference>
<dbReference type="InterPro" id="IPR036465">
    <property type="entry name" value="vWFA_dom_sf"/>
</dbReference>
<dbReference type="CDD" id="cd06463">
    <property type="entry name" value="p23_like"/>
    <property type="match status" value="1"/>
</dbReference>
<evidence type="ECO:0000256" key="2">
    <source>
        <dbReference type="ARBA" id="ARBA00013750"/>
    </source>
</evidence>
<feature type="compositionally biased region" description="Low complexity" evidence="3">
    <location>
        <begin position="477"/>
        <end position="488"/>
    </location>
</feature>
<protein>
    <recommendedName>
        <fullName evidence="2">Protein SHQ1 homolog</fullName>
    </recommendedName>
</protein>
<name>A0AAD9RBJ3_9HYME</name>
<gene>
    <name evidence="6" type="ORF">KPH14_005336</name>
</gene>
<organism evidence="6 7">
    <name type="scientific">Odynerus spinipes</name>
    <dbReference type="NCBI Taxonomy" id="1348599"/>
    <lineage>
        <taxon>Eukaryota</taxon>
        <taxon>Metazoa</taxon>
        <taxon>Ecdysozoa</taxon>
        <taxon>Arthropoda</taxon>
        <taxon>Hexapoda</taxon>
        <taxon>Insecta</taxon>
        <taxon>Pterygota</taxon>
        <taxon>Neoptera</taxon>
        <taxon>Endopterygota</taxon>
        <taxon>Hymenoptera</taxon>
        <taxon>Apocrita</taxon>
        <taxon>Aculeata</taxon>
        <taxon>Vespoidea</taxon>
        <taxon>Vespidae</taxon>
        <taxon>Eumeninae</taxon>
        <taxon>Odynerus</taxon>
    </lineage>
</organism>
<dbReference type="GO" id="GO:0005737">
    <property type="term" value="C:cytoplasm"/>
    <property type="evidence" value="ECO:0007669"/>
    <property type="project" value="TreeGrafter"/>
</dbReference>
<dbReference type="PANTHER" id="PTHR12967:SF0">
    <property type="entry name" value="PROTEIN SHQ1 HOMOLOG"/>
    <property type="match status" value="1"/>
</dbReference>
<dbReference type="InterPro" id="IPR002035">
    <property type="entry name" value="VWF_A"/>
</dbReference>
<dbReference type="SUPFAM" id="SSF49764">
    <property type="entry name" value="HSP20-like chaperones"/>
    <property type="match status" value="1"/>
</dbReference>
<reference evidence="6" key="1">
    <citation type="submission" date="2021-08" db="EMBL/GenBank/DDBJ databases">
        <authorList>
            <person name="Misof B."/>
            <person name="Oliver O."/>
            <person name="Podsiadlowski L."/>
            <person name="Donath A."/>
            <person name="Peters R."/>
            <person name="Mayer C."/>
            <person name="Rust J."/>
            <person name="Gunkel S."/>
            <person name="Lesny P."/>
            <person name="Martin S."/>
            <person name="Oeyen J.P."/>
            <person name="Petersen M."/>
            <person name="Panagiotis P."/>
            <person name="Wilbrandt J."/>
            <person name="Tanja T."/>
        </authorList>
    </citation>
    <scope>NUCLEOTIDE SEQUENCE</scope>
    <source>
        <strain evidence="6">GBR_01_08_01A</strain>
        <tissue evidence="6">Thorax + abdomen</tissue>
    </source>
</reference>
<feature type="region of interest" description="Disordered" evidence="3">
    <location>
        <begin position="115"/>
        <end position="138"/>
    </location>
</feature>